<dbReference type="SUPFAM" id="SSF48371">
    <property type="entry name" value="ARM repeat"/>
    <property type="match status" value="1"/>
</dbReference>
<evidence type="ECO:0000313" key="3">
    <source>
        <dbReference type="Proteomes" id="UP000054843"/>
    </source>
</evidence>
<dbReference type="GO" id="GO:0005783">
    <property type="term" value="C:endoplasmic reticulum"/>
    <property type="evidence" value="ECO:0007669"/>
    <property type="project" value="TreeGrafter"/>
</dbReference>
<feature type="region of interest" description="Disordered" evidence="1">
    <location>
        <begin position="340"/>
        <end position="426"/>
    </location>
</feature>
<sequence>MKLNMADDEIPHAYWKACFNLAAQSTTGSTTSDVQEIDEEKRAWLYAALADYSRNSDPALLMKKHVKTLFDISHQGEPNDEQAQLIEQVLQALIDLTGDSDLAINFGKIGGYQLLKWLLRQSRPNLKCQTAELIAELAQNHIQSQQALYNSHIMPVLVSLLKSDDQLIIVRRKALYALSCMIRGCLDAASLFCGLGGIKYVVNLLNAEDDQLKAKCCFFLRNLLNEIPQQTGKYMIFDSVVDMSLLSMINCLIEEKDETMQEEAMNLLHTVVSNSKKACLAMNTTDACLKTKFENLCELWKAEHHDQRLQNTVMGEEKRRSARLARLKNQQLLLKSENDTDLSEELHNEEEIANGSTSTADAVEKNPILPKRSANSCREGLRMKNKKQKRDESEADISICDIIEQQQGKEVRQPDSNRDKSTEHHSNKIVIYVNPTAFRGKKPKDKFNSVPLKKIFSAIESQWLGSSQNLEQPTTSKVCFAQLEKPNIECLLRNKDIKLSKESTEIYRKQDDIFQNIVNDTKKFKNIDLVNYYKSVENAIKKKNF</sequence>
<dbReference type="InterPro" id="IPR016024">
    <property type="entry name" value="ARM-type_fold"/>
</dbReference>
<protein>
    <submittedName>
        <fullName evidence="2">Hsp70-binding protein 1</fullName>
    </submittedName>
</protein>
<dbReference type="AlphaFoldDB" id="A0A0V1MZG4"/>
<reference evidence="2 3" key="1">
    <citation type="submission" date="2015-01" db="EMBL/GenBank/DDBJ databases">
        <title>Evolution of Trichinella species and genotypes.</title>
        <authorList>
            <person name="Korhonen P.K."/>
            <person name="Edoardo P."/>
            <person name="Giuseppe L.R."/>
            <person name="Gasser R.B."/>
        </authorList>
    </citation>
    <scope>NUCLEOTIDE SEQUENCE [LARGE SCALE GENOMIC DNA]</scope>
    <source>
        <strain evidence="2">ISS1980</strain>
    </source>
</reference>
<proteinExistence type="predicted"/>
<comment type="caution">
    <text evidence="2">The sequence shown here is derived from an EMBL/GenBank/DDBJ whole genome shotgun (WGS) entry which is preliminary data.</text>
</comment>
<gene>
    <name evidence="2" type="primary">Hspbp1</name>
    <name evidence="2" type="ORF">T10_5170</name>
</gene>
<evidence type="ECO:0000313" key="2">
    <source>
        <dbReference type="EMBL" id="KRZ76862.1"/>
    </source>
</evidence>
<dbReference type="InterPro" id="IPR050693">
    <property type="entry name" value="Hsp70_NEF-Inhibitors"/>
</dbReference>
<keyword evidence="3" id="KW-1185">Reference proteome</keyword>
<feature type="compositionally biased region" description="Basic and acidic residues" evidence="1">
    <location>
        <begin position="407"/>
        <end position="426"/>
    </location>
</feature>
<evidence type="ECO:0000256" key="1">
    <source>
        <dbReference type="SAM" id="MobiDB-lite"/>
    </source>
</evidence>
<dbReference type="InterPro" id="IPR011989">
    <property type="entry name" value="ARM-like"/>
</dbReference>
<dbReference type="EMBL" id="JYDO01000024">
    <property type="protein sequence ID" value="KRZ76862.1"/>
    <property type="molecule type" value="Genomic_DNA"/>
</dbReference>
<dbReference type="PANTHER" id="PTHR19316:SF18">
    <property type="entry name" value="HSP70-BINDING PROTEIN 1"/>
    <property type="match status" value="1"/>
</dbReference>
<dbReference type="PANTHER" id="PTHR19316">
    <property type="entry name" value="PROTEIN FOLDING REGULATOR"/>
    <property type="match status" value="1"/>
</dbReference>
<accession>A0A0V1MZG4</accession>
<organism evidence="2 3">
    <name type="scientific">Trichinella papuae</name>
    <dbReference type="NCBI Taxonomy" id="268474"/>
    <lineage>
        <taxon>Eukaryota</taxon>
        <taxon>Metazoa</taxon>
        <taxon>Ecdysozoa</taxon>
        <taxon>Nematoda</taxon>
        <taxon>Enoplea</taxon>
        <taxon>Dorylaimia</taxon>
        <taxon>Trichinellida</taxon>
        <taxon>Trichinellidae</taxon>
        <taxon>Trichinella</taxon>
    </lineage>
</organism>
<dbReference type="GO" id="GO:0000774">
    <property type="term" value="F:adenyl-nucleotide exchange factor activity"/>
    <property type="evidence" value="ECO:0007669"/>
    <property type="project" value="TreeGrafter"/>
</dbReference>
<name>A0A0V1MZG4_9BILA</name>
<dbReference type="Proteomes" id="UP000054843">
    <property type="component" value="Unassembled WGS sequence"/>
</dbReference>
<dbReference type="Gene3D" id="1.25.10.10">
    <property type="entry name" value="Leucine-rich Repeat Variant"/>
    <property type="match status" value="1"/>
</dbReference>